<organism evidence="3 4">
    <name type="scientific">Qipengyuania nanhaisediminis</name>
    <dbReference type="NCBI Taxonomy" id="604088"/>
    <lineage>
        <taxon>Bacteria</taxon>
        <taxon>Pseudomonadati</taxon>
        <taxon>Pseudomonadota</taxon>
        <taxon>Alphaproteobacteria</taxon>
        <taxon>Sphingomonadales</taxon>
        <taxon>Erythrobacteraceae</taxon>
        <taxon>Qipengyuania</taxon>
    </lineage>
</organism>
<dbReference type="NCBIfam" id="NF007640">
    <property type="entry name" value="PRK10307.1"/>
    <property type="match status" value="1"/>
</dbReference>
<dbReference type="STRING" id="604088.SAMN04488060_0312"/>
<protein>
    <submittedName>
        <fullName evidence="3">Colanic acid biosynthesis glycosyl transferase WcaI</fullName>
    </submittedName>
</protein>
<reference evidence="4" key="1">
    <citation type="submission" date="2016-10" db="EMBL/GenBank/DDBJ databases">
        <authorList>
            <person name="Varghese N."/>
            <person name="Submissions S."/>
        </authorList>
    </citation>
    <scope>NUCLEOTIDE SEQUENCE [LARGE SCALE GENOMIC DNA]</scope>
    <source>
        <strain evidence="4">CGMCC 1.7715</strain>
    </source>
</reference>
<dbReference type="RefSeq" id="WP_090476687.1">
    <property type="nucleotide sequence ID" value="NZ_FOWZ01000001.1"/>
</dbReference>
<dbReference type="Pfam" id="PF00534">
    <property type="entry name" value="Glycos_transf_1"/>
    <property type="match status" value="1"/>
</dbReference>
<dbReference type="InterPro" id="IPR028098">
    <property type="entry name" value="Glyco_trans_4-like_N"/>
</dbReference>
<dbReference type="AlphaFoldDB" id="A0A1I5KKT1"/>
<dbReference type="OrthoDB" id="9787293at2"/>
<proteinExistence type="predicted"/>
<dbReference type="CDD" id="cd03794">
    <property type="entry name" value="GT4_WbuB-like"/>
    <property type="match status" value="1"/>
</dbReference>
<dbReference type="Gene3D" id="3.40.50.2000">
    <property type="entry name" value="Glycogen Phosphorylase B"/>
    <property type="match status" value="2"/>
</dbReference>
<sequence length="405" mass="43884">MAHRRILFIGLNYAPEPIGIGPYSTGLMSALAARGHHIHAVVCQPYYPEWKLHSLFRGRWKNSVESGVKITRCPHYIPANPTGKRRLAHHLSFASSCYPAARLARRELQPDLVFTVAPSLVAVPVAARIAKRSKAPLWLHIQDFEVGAAMATGLLGKGAVGDAALKFEKRTLASADVVSTISGPMQQLLVDKGVQPDRVRELRNWANHGKANGRRDFREEWNLQGKFVALYSGNIANKQGLDVVIEAARALSERPDIQFVICGDGPNRQRLEGLAEGLPNVTFHSLQPSEDVGDLLRVADLHILPQVSGAKDLMLPSKLGNILASGRPTVATTTRDSGLALELDGAGAIVPPGDAQALGWAIERLADDPDACAAMGERAVEIARLRWSQEGVVDAFEAVMEELLA</sequence>
<evidence type="ECO:0000259" key="2">
    <source>
        <dbReference type="Pfam" id="PF13579"/>
    </source>
</evidence>
<dbReference type="Proteomes" id="UP000199331">
    <property type="component" value="Unassembled WGS sequence"/>
</dbReference>
<dbReference type="PANTHER" id="PTHR12526">
    <property type="entry name" value="GLYCOSYLTRANSFERASE"/>
    <property type="match status" value="1"/>
</dbReference>
<dbReference type="EMBL" id="FOWZ01000001">
    <property type="protein sequence ID" value="SFO85423.1"/>
    <property type="molecule type" value="Genomic_DNA"/>
</dbReference>
<feature type="domain" description="Glycosyl transferase family 1" evidence="1">
    <location>
        <begin position="215"/>
        <end position="379"/>
    </location>
</feature>
<keyword evidence="3" id="KW-0808">Transferase</keyword>
<dbReference type="InterPro" id="IPR001296">
    <property type="entry name" value="Glyco_trans_1"/>
</dbReference>
<evidence type="ECO:0000313" key="4">
    <source>
        <dbReference type="Proteomes" id="UP000199331"/>
    </source>
</evidence>
<dbReference type="GO" id="GO:0016757">
    <property type="term" value="F:glycosyltransferase activity"/>
    <property type="evidence" value="ECO:0007669"/>
    <property type="project" value="InterPro"/>
</dbReference>
<evidence type="ECO:0000313" key="3">
    <source>
        <dbReference type="EMBL" id="SFO85423.1"/>
    </source>
</evidence>
<dbReference type="SUPFAM" id="SSF53756">
    <property type="entry name" value="UDP-Glycosyltransferase/glycogen phosphorylase"/>
    <property type="match status" value="1"/>
</dbReference>
<accession>A0A1I5KKT1</accession>
<gene>
    <name evidence="3" type="ORF">SAMN04488060_0312</name>
</gene>
<keyword evidence="4" id="KW-1185">Reference proteome</keyword>
<evidence type="ECO:0000259" key="1">
    <source>
        <dbReference type="Pfam" id="PF00534"/>
    </source>
</evidence>
<feature type="domain" description="Glycosyltransferase subfamily 4-like N-terminal" evidence="2">
    <location>
        <begin position="19"/>
        <end position="205"/>
    </location>
</feature>
<dbReference type="Pfam" id="PF13579">
    <property type="entry name" value="Glyco_trans_4_4"/>
    <property type="match status" value="1"/>
</dbReference>
<name>A0A1I5KKT1_9SPHN</name>